<dbReference type="Gene3D" id="3.40.640.10">
    <property type="entry name" value="Type I PLP-dependent aspartate aminotransferase-like (Major domain)"/>
    <property type="match status" value="1"/>
</dbReference>
<dbReference type="SUPFAM" id="SSF56801">
    <property type="entry name" value="Acetyl-CoA synthetase-like"/>
    <property type="match status" value="1"/>
</dbReference>
<feature type="region of interest" description="Disordered" evidence="5">
    <location>
        <begin position="560"/>
        <end position="613"/>
    </location>
</feature>
<dbReference type="PROSITE" id="PS00012">
    <property type="entry name" value="PHOSPHOPANTETHEINE"/>
    <property type="match status" value="1"/>
</dbReference>
<dbReference type="InterPro" id="IPR036736">
    <property type="entry name" value="ACP-like_sf"/>
</dbReference>
<gene>
    <name evidence="7" type="ORF">RM572_07630</name>
</gene>
<keyword evidence="2" id="KW-0596">Phosphopantetheine</keyword>
<dbReference type="SUPFAM" id="SSF53383">
    <property type="entry name" value="PLP-dependent transferases"/>
    <property type="match status" value="1"/>
</dbReference>
<feature type="compositionally biased region" description="Basic and acidic residues" evidence="5">
    <location>
        <begin position="1171"/>
        <end position="1199"/>
    </location>
</feature>
<dbReference type="Gene3D" id="3.30.559.30">
    <property type="entry name" value="Nonribosomal peptide synthetase, condensation domain"/>
    <property type="match status" value="1"/>
</dbReference>
<dbReference type="Gene3D" id="2.30.38.10">
    <property type="entry name" value="Luciferase, Domain 3"/>
    <property type="match status" value="1"/>
</dbReference>
<dbReference type="CDD" id="cd19531">
    <property type="entry name" value="LCL_NRPS-like"/>
    <property type="match status" value="1"/>
</dbReference>
<dbReference type="InterPro" id="IPR023213">
    <property type="entry name" value="CAT-like_dom_sf"/>
</dbReference>
<dbReference type="InterPro" id="IPR015422">
    <property type="entry name" value="PyrdxlP-dep_Trfase_small"/>
</dbReference>
<comment type="caution">
    <text evidence="7">The sequence shown here is derived from an EMBL/GenBank/DDBJ whole genome shotgun (WGS) entry which is preliminary data.</text>
</comment>
<dbReference type="Pfam" id="PF13193">
    <property type="entry name" value="AMP-binding_C"/>
    <property type="match status" value="1"/>
</dbReference>
<evidence type="ECO:0000256" key="3">
    <source>
        <dbReference type="ARBA" id="ARBA00022553"/>
    </source>
</evidence>
<evidence type="ECO:0000259" key="6">
    <source>
        <dbReference type="PROSITE" id="PS50075"/>
    </source>
</evidence>
<evidence type="ECO:0000256" key="1">
    <source>
        <dbReference type="ARBA" id="ARBA00001957"/>
    </source>
</evidence>
<dbReference type="InterPro" id="IPR025110">
    <property type="entry name" value="AMP-bd_C"/>
</dbReference>
<accession>A0ABU2NSN0</accession>
<feature type="region of interest" description="Disordered" evidence="5">
    <location>
        <begin position="1161"/>
        <end position="1227"/>
    </location>
</feature>
<dbReference type="RefSeq" id="WP_311672519.1">
    <property type="nucleotide sequence ID" value="NZ_JAVREQ010000005.1"/>
</dbReference>
<dbReference type="InterPro" id="IPR009081">
    <property type="entry name" value="PP-bd_ACP"/>
</dbReference>
<dbReference type="Pfam" id="PF00501">
    <property type="entry name" value="AMP-binding"/>
    <property type="match status" value="1"/>
</dbReference>
<dbReference type="SUPFAM" id="SSF52777">
    <property type="entry name" value="CoA-dependent acyltransferases"/>
    <property type="match status" value="2"/>
</dbReference>
<dbReference type="InterPro" id="IPR045851">
    <property type="entry name" value="AMP-bd_C_sf"/>
</dbReference>
<evidence type="ECO:0000256" key="4">
    <source>
        <dbReference type="ARBA" id="ARBA00022898"/>
    </source>
</evidence>
<feature type="domain" description="Carrier" evidence="6">
    <location>
        <begin position="1977"/>
        <end position="2052"/>
    </location>
</feature>
<dbReference type="Pfam" id="PF00668">
    <property type="entry name" value="Condensation"/>
    <property type="match status" value="1"/>
</dbReference>
<feature type="region of interest" description="Disordered" evidence="5">
    <location>
        <begin position="964"/>
        <end position="994"/>
    </location>
</feature>
<feature type="region of interest" description="Disordered" evidence="5">
    <location>
        <begin position="23"/>
        <end position="93"/>
    </location>
</feature>
<feature type="compositionally biased region" description="Basic and acidic residues" evidence="5">
    <location>
        <begin position="1590"/>
        <end position="1599"/>
    </location>
</feature>
<feature type="compositionally biased region" description="Pro residues" evidence="5">
    <location>
        <begin position="51"/>
        <end position="69"/>
    </location>
</feature>
<dbReference type="InterPro" id="IPR024011">
    <property type="entry name" value="Biosynth_lucif-like_mOase_dom"/>
</dbReference>
<dbReference type="PROSITE" id="PS00455">
    <property type="entry name" value="AMP_BINDING"/>
    <property type="match status" value="1"/>
</dbReference>
<feature type="region of interest" description="Disordered" evidence="5">
    <location>
        <begin position="1583"/>
        <end position="1605"/>
    </location>
</feature>
<dbReference type="Gene3D" id="3.20.20.30">
    <property type="entry name" value="Luciferase-like domain"/>
    <property type="match status" value="1"/>
</dbReference>
<evidence type="ECO:0000313" key="7">
    <source>
        <dbReference type="EMBL" id="MDT0378648.1"/>
    </source>
</evidence>
<feature type="compositionally biased region" description="Pro residues" evidence="5">
    <location>
        <begin position="560"/>
        <end position="574"/>
    </location>
</feature>
<dbReference type="EMBL" id="JAVREQ010000005">
    <property type="protein sequence ID" value="MDT0378648.1"/>
    <property type="molecule type" value="Genomic_DNA"/>
</dbReference>
<dbReference type="Gene3D" id="1.10.1200.10">
    <property type="entry name" value="ACP-like"/>
    <property type="match status" value="1"/>
</dbReference>
<dbReference type="Proteomes" id="UP001183414">
    <property type="component" value="Unassembled WGS sequence"/>
</dbReference>
<dbReference type="Pfam" id="PF00202">
    <property type="entry name" value="Aminotran_3"/>
    <property type="match status" value="1"/>
</dbReference>
<dbReference type="PANTHER" id="PTHR45527">
    <property type="entry name" value="NONRIBOSOMAL PEPTIDE SYNTHETASE"/>
    <property type="match status" value="1"/>
</dbReference>
<organism evidence="7 8">
    <name type="scientific">Streptomyces hazeniae</name>
    <dbReference type="NCBI Taxonomy" id="3075538"/>
    <lineage>
        <taxon>Bacteria</taxon>
        <taxon>Bacillati</taxon>
        <taxon>Actinomycetota</taxon>
        <taxon>Actinomycetes</taxon>
        <taxon>Kitasatosporales</taxon>
        <taxon>Streptomycetaceae</taxon>
        <taxon>Streptomyces</taxon>
    </lineage>
</organism>
<dbReference type="InterPro" id="IPR010071">
    <property type="entry name" value="AA_adenyl_dom"/>
</dbReference>
<dbReference type="Gene3D" id="3.40.50.980">
    <property type="match status" value="2"/>
</dbReference>
<dbReference type="InterPro" id="IPR020845">
    <property type="entry name" value="AMP-binding_CS"/>
</dbReference>
<evidence type="ECO:0000313" key="8">
    <source>
        <dbReference type="Proteomes" id="UP001183414"/>
    </source>
</evidence>
<dbReference type="CDD" id="cd05930">
    <property type="entry name" value="A_NRPS"/>
    <property type="match status" value="1"/>
</dbReference>
<dbReference type="InterPro" id="IPR015424">
    <property type="entry name" value="PyrdxlP-dep_Trfase"/>
</dbReference>
<evidence type="ECO:0000256" key="5">
    <source>
        <dbReference type="SAM" id="MobiDB-lite"/>
    </source>
</evidence>
<dbReference type="PANTHER" id="PTHR45527:SF1">
    <property type="entry name" value="FATTY ACID SYNTHASE"/>
    <property type="match status" value="1"/>
</dbReference>
<dbReference type="InterPro" id="IPR020806">
    <property type="entry name" value="PKS_PP-bd"/>
</dbReference>
<dbReference type="PROSITE" id="PS50075">
    <property type="entry name" value="CARRIER"/>
    <property type="match status" value="1"/>
</dbReference>
<dbReference type="InterPro" id="IPR015421">
    <property type="entry name" value="PyrdxlP-dep_Trfase_major"/>
</dbReference>
<protein>
    <submittedName>
        <fullName evidence="7">Amino acid adenylation domain-containing protein</fullName>
    </submittedName>
</protein>
<dbReference type="Pfam" id="PF00296">
    <property type="entry name" value="Bac_luciferase"/>
    <property type="match status" value="1"/>
</dbReference>
<dbReference type="InterPro" id="IPR001242">
    <property type="entry name" value="Condensation_dom"/>
</dbReference>
<dbReference type="SUPFAM" id="SSF47336">
    <property type="entry name" value="ACP-like"/>
    <property type="match status" value="1"/>
</dbReference>
<proteinExistence type="predicted"/>
<name>A0ABU2NSN0_9ACTN</name>
<dbReference type="SMART" id="SM00823">
    <property type="entry name" value="PKS_PP"/>
    <property type="match status" value="1"/>
</dbReference>
<keyword evidence="4" id="KW-0663">Pyridoxal phosphate</keyword>
<dbReference type="InterPro" id="IPR006162">
    <property type="entry name" value="Ppantetheine_attach_site"/>
</dbReference>
<dbReference type="Gene3D" id="3.30.559.10">
    <property type="entry name" value="Chloramphenicol acetyltransferase-like domain"/>
    <property type="match status" value="1"/>
</dbReference>
<comment type="cofactor">
    <cofactor evidence="1">
        <name>pantetheine 4'-phosphate</name>
        <dbReference type="ChEBI" id="CHEBI:47942"/>
    </cofactor>
</comment>
<dbReference type="InterPro" id="IPR011251">
    <property type="entry name" value="Luciferase-like_dom"/>
</dbReference>
<dbReference type="InterPro" id="IPR000873">
    <property type="entry name" value="AMP-dep_synth/lig_dom"/>
</dbReference>
<dbReference type="NCBIfam" id="TIGR01733">
    <property type="entry name" value="AA-adenyl-dom"/>
    <property type="match status" value="1"/>
</dbReference>
<sequence>MERQLDLMSGFSRLMGDQLALLGGAGMRGPVAGASETPPQPSVRHADRTPHPAPETPAVPEPEPAPRSPQSPAEASPERATSASTALGPRVSVPRTAGMAAGRLTDAQRAHVEDLTARLTRRTATSKELTQKHRRVLADSRAVVGFRSATKEMQYPLAARSARGARLVDVDGNPYVDITMGFGVLLFGHEPDFVDEAVRRHLSGGLRLGPRSEETGRTAELLARITGFDRVAFANSGTEANSAAIRLARSAVGRDTVVMFRGSYHGHADNVLGQPVVEDGRRTTVPASSGIPVGAVGDLVVLDYGAPESLNTIEAIADRVAAVLVEPVQSRHPGLQPGEFLHTLRRITRQHGIVLLFDEMLTGFRPHLQGAQGVFGVTPDLATYGKVLGGGYPVGAIAGRADLMDGIDGGHWSYGDDSYPPRDTTFFGGTYIQHPVAMAAAEAVLGRLEQAGPGLQDDLNTRTERLTGSLNRYFEDEEFPVRIARFGSMFRFEYRGNLELFFHHLLLRGVYVWEWRNFFLSTAHTDDDLAFLEHAVRNALWDMRRGGFLAPQGAARPVPAYAPPLPVPHVPEPPQHTSAPVAEDSPVAPRPRQESAGGRPLPAPRRGELRPKAAGAPDFSLYFFGDYPRESETDDKYAIVVDGARFADRNGFHAVWLPERHFHSFGGVFPNPAVLGAALARETSQIRINAGSVVLPLHHPVRVAEEWSVIDNLSGGRVGIGCASGWHANDFVLRPENYGRHKEVMYDHLDTVRRLWRGEEITAPNGHGDDVAVRLYPRPLQETPPFYTAIVGNPDSYRQAARNDLGVITNLMTQSVEDLAENIALYRSERAAAGLDPAAGRVVVLLHSYLGADETRAREEALPAFSRYMRSSLSLFGQVGNSLGMEIDYQNTPEDDLEFLLERAYRRYCESRALIGTPDGAARVVDSVLAAGVDEIAYFVDFGVTPQQARDSLPYLDRLRRRYQEPESDPAAQTEPAPQPEPETEGQPEPEQAGEPLTFAQQRLWFLDRMHPGLTAYNECSAVRLEGPLDAEALRTAVTRAVERHPALRSVFREVEGEPRLVVTRTPHAGLPLLDLATDDAARGTAPEADEAEELERIVAEECAHSFDLGRGPLLRTRLLRFSPHRHVLVLTAHHLVFDSVSAEVLTRDLGELYSAAVEGRPDRLPAPAGDGRHAERERQALDSPEGRRSLAHWRDRLDGAPPYLELPADRPRPAAPTGQGDSVHLRLDPQLTHAVRALGRERRATAFMVLLTAFYATLRRFTGRDDLVVGTPVANRPPGTEERVGFFVNTLALRTDLGGDPTFLEALGRVRDTAFDAFEHQECPFEEVVRELEPERDPARAPIAQVFLEYETKPVLEMDLPGVRATAMDLRLRKAPFDLTLFLTDLDDGLRCRAEYSTDLFEEATVRRFLDCFRQILAAAADDPGRPLSALNMPLPEDRELLARTEATPAYTGTHDGAEPGEPVHDRVLRRAAAQPDALAVRCGDTRLTYGELAARSARTARTLLDRGCAPGDVVGVLLPRGPALAAALLAVARTGAAALPLDVSHPRQRHASVLAESGAVALLTDEQYADHFPGAEYPVLTVTPGSHEAGDADRDGDGDLGPDEAVAGPDALLCVLHTSGSTGRPKGVGIRHGGMANVTDWHHREFGTTAADRAAWISSPAFDACGLELWAHLAAGASLHVVPEEVRADPEALRDWLVAERITSTFFTTPLAEQLLAARWPQDAALRLLITGGDRLRSWRPDGAPFRLVNIYGPTENTVVSTWTEVPERGTRSGVPSIGLPVPGTQAFVLNDELDGVPVGVAGELYVAGAHLAAGYVGQPGLTGERFLKDPHGRVAGPLYRTGDLVRRRNDGTLEFLGRADRQVKIRGHRVEPGEVEQVLTELPGVREAAVVACTDRDGAPYLVAHAALDGGPPDPAGEERTRTRLVRALGDRLPDHLVPRAWVFPPSLPKGSSGKVDRLNLPLPDLSADAGDAPPRTDLERRLHDLWAAELGLERLSVERSFFDLGGHSLNVVRLLNRMRAALGAEMSVLEFFRAPTVRAAADRMTREDPVPAEADIPAGPPEQSAAANGDARVRGTI</sequence>
<dbReference type="Gene3D" id="3.90.1150.10">
    <property type="entry name" value="Aspartate Aminotransferase, domain 1"/>
    <property type="match status" value="1"/>
</dbReference>
<dbReference type="NCBIfam" id="TIGR04020">
    <property type="entry name" value="seco_metab_LLM"/>
    <property type="match status" value="1"/>
</dbReference>
<evidence type="ECO:0000256" key="2">
    <source>
        <dbReference type="ARBA" id="ARBA00022450"/>
    </source>
</evidence>
<reference evidence="8" key="1">
    <citation type="submission" date="2023-07" db="EMBL/GenBank/DDBJ databases">
        <title>30 novel species of actinomycetes from the DSMZ collection.</title>
        <authorList>
            <person name="Nouioui I."/>
        </authorList>
    </citation>
    <scope>NUCLEOTIDE SEQUENCE [LARGE SCALE GENOMIC DNA]</scope>
    <source>
        <strain evidence="8">DSM 42041</strain>
    </source>
</reference>
<dbReference type="InterPro" id="IPR005814">
    <property type="entry name" value="Aminotrans_3"/>
</dbReference>
<dbReference type="Gene3D" id="3.30.300.30">
    <property type="match status" value="1"/>
</dbReference>
<keyword evidence="8" id="KW-1185">Reference proteome</keyword>
<keyword evidence="3" id="KW-0597">Phosphoprotein</keyword>
<dbReference type="InterPro" id="IPR036661">
    <property type="entry name" value="Luciferase-like_sf"/>
</dbReference>
<feature type="region of interest" description="Disordered" evidence="5">
    <location>
        <begin position="2046"/>
        <end position="2081"/>
    </location>
</feature>
<dbReference type="Pfam" id="PF00550">
    <property type="entry name" value="PP-binding"/>
    <property type="match status" value="1"/>
</dbReference>
<dbReference type="SUPFAM" id="SSF51679">
    <property type="entry name" value="Bacterial luciferase-like"/>
    <property type="match status" value="1"/>
</dbReference>